<dbReference type="EMBL" id="CP157375">
    <property type="protein sequence ID" value="XBM28833.1"/>
    <property type="molecule type" value="Genomic_DNA"/>
</dbReference>
<name>A0AAU7FQZ5_9ENTR</name>
<evidence type="ECO:0000313" key="1">
    <source>
        <dbReference type="EMBL" id="XBM28833.1"/>
    </source>
</evidence>
<dbReference type="RefSeq" id="WP_044857620.1">
    <property type="nucleotide sequence ID" value="NZ_CP157375.1"/>
</dbReference>
<gene>
    <name evidence="1" type="ORF">ABFV38_12855</name>
</gene>
<dbReference type="AlphaFoldDB" id="A0AAU7FQZ5"/>
<evidence type="ECO:0008006" key="2">
    <source>
        <dbReference type="Google" id="ProtNLM"/>
    </source>
</evidence>
<protein>
    <recommendedName>
        <fullName evidence="2">Pyosin/cloacin translocation domain-containing protein</fullName>
    </recommendedName>
</protein>
<accession>A0AAU7FQZ5</accession>
<organism evidence="1">
    <name type="scientific">Enterobacter cloacae complex sp. Mu1197</name>
    <dbReference type="NCBI Taxonomy" id="3152302"/>
    <lineage>
        <taxon>Bacteria</taxon>
        <taxon>Pseudomonadati</taxon>
        <taxon>Pseudomonadota</taxon>
        <taxon>Gammaproteobacteria</taxon>
        <taxon>Enterobacterales</taxon>
        <taxon>Enterobacteriaceae</taxon>
        <taxon>Enterobacter</taxon>
        <taxon>Enterobacter cloacae complex</taxon>
    </lineage>
</organism>
<sequence length="102" mass="11038">MAVSPGQPATRPGGFATFDDIPNASYVRNELAVKMEWKPDIDRVITYEVKKPLPVKIGAVGPQVDKGANVYLPGGGSQVEMAVPPAERMNYLEVIDESLLKP</sequence>
<proteinExistence type="predicted"/>
<reference evidence="1" key="1">
    <citation type="submission" date="2024-05" db="EMBL/GenBank/DDBJ databases">
        <title>Copy number flexibility facilitates heteroresistance to increasing antibiotic pressure and threatens the beta-lactam pipeline.</title>
        <authorList>
            <person name="Choby J.E."/>
            <person name="Weiss D.S."/>
        </authorList>
    </citation>
    <scope>NUCLEOTIDE SEQUENCE</scope>
    <source>
        <strain evidence="1">Mu1197</strain>
    </source>
</reference>